<dbReference type="Proteomes" id="UP000253509">
    <property type="component" value="Unassembled WGS sequence"/>
</dbReference>
<dbReference type="AlphaFoldDB" id="A0A366ILS0"/>
<dbReference type="PANTHER" id="PTHR11699">
    <property type="entry name" value="ALDEHYDE DEHYDROGENASE-RELATED"/>
    <property type="match status" value="1"/>
</dbReference>
<keyword evidence="2" id="KW-0560">Oxidoreductase</keyword>
<gene>
    <name evidence="4" type="ORF">DFO65_10499</name>
</gene>
<name>A0A366ILS0_9MICO</name>
<dbReference type="FunFam" id="3.40.605.10:FF:000007">
    <property type="entry name" value="NAD/NADP-dependent betaine aldehyde dehydrogenase"/>
    <property type="match status" value="1"/>
</dbReference>
<evidence type="ECO:0000256" key="2">
    <source>
        <dbReference type="ARBA" id="ARBA00023002"/>
    </source>
</evidence>
<dbReference type="InterPro" id="IPR016161">
    <property type="entry name" value="Ald_DH/histidinol_DH"/>
</dbReference>
<sequence length="493" mass="51728">MTQTSQTTAGPQFGPDAVFDNLIGGTRRGSEDRTLNRNPSDPADVLGRFARADEAAVRDAIAAARAAAPAWADFPAQQRFTILDTAGTRIAERADDLADLLAREEGKQLTEARGEVLRAAQILKFFAGETIRNTGEIIESVRPGLVAEMTHEPIGVVGVITPWNFPIAIPAWKIAPALAYGNTVVFKPAELVPGSAYALVDILVEAGLPDGVLNLVMGPGRVVGEVLTGSAGVDAITFTGSAAVGQGVIAAAGSAGIRVQCEMGGKNPLVVLGDADLEAAADAAVNGAFYSTGQRCTASSRIIVTSDVHDEFVRLLKERMVQLRVGDARAEGTVIGPVVSESQLEQDLRYIDTARAEGGEVTGGERVDGGTDGYFLSPALVTGTKPGHTINREEVFGPVASVIEVADYDEALAVANDTEFGLSAGIFTSSLKYSSHFKRYAQAGMVMVNAPTAGVDYHVSFGGRKGSSYGPREQARAAREFYTVHKTAYVNAG</sequence>
<comment type="similarity">
    <text evidence="1">Belongs to the aldehyde dehydrogenase family.</text>
</comment>
<keyword evidence="5" id="KW-1185">Reference proteome</keyword>
<evidence type="ECO:0000259" key="3">
    <source>
        <dbReference type="Pfam" id="PF00171"/>
    </source>
</evidence>
<proteinExistence type="inferred from homology"/>
<evidence type="ECO:0000256" key="1">
    <source>
        <dbReference type="ARBA" id="ARBA00009986"/>
    </source>
</evidence>
<comment type="caution">
    <text evidence="4">The sequence shown here is derived from an EMBL/GenBank/DDBJ whole genome shotgun (WGS) entry which is preliminary data.</text>
</comment>
<dbReference type="PROSITE" id="PS00070">
    <property type="entry name" value="ALDEHYDE_DEHYDR_CYS"/>
    <property type="match status" value="1"/>
</dbReference>
<dbReference type="InterPro" id="IPR016162">
    <property type="entry name" value="Ald_DH_N"/>
</dbReference>
<dbReference type="EMBL" id="QNSB01000004">
    <property type="protein sequence ID" value="RBP72143.1"/>
    <property type="molecule type" value="Genomic_DNA"/>
</dbReference>
<dbReference type="InterPro" id="IPR016163">
    <property type="entry name" value="Ald_DH_C"/>
</dbReference>
<dbReference type="InterPro" id="IPR015590">
    <property type="entry name" value="Aldehyde_DH_dom"/>
</dbReference>
<accession>A0A366ILS0</accession>
<dbReference type="Gene3D" id="3.40.605.10">
    <property type="entry name" value="Aldehyde Dehydrogenase, Chain A, domain 1"/>
    <property type="match status" value="1"/>
</dbReference>
<dbReference type="Pfam" id="PF00171">
    <property type="entry name" value="Aldedh"/>
    <property type="match status" value="1"/>
</dbReference>
<feature type="domain" description="Aldehyde dehydrogenase" evidence="3">
    <location>
        <begin position="35"/>
        <end position="487"/>
    </location>
</feature>
<dbReference type="SUPFAM" id="SSF53720">
    <property type="entry name" value="ALDH-like"/>
    <property type="match status" value="1"/>
</dbReference>
<evidence type="ECO:0000313" key="5">
    <source>
        <dbReference type="Proteomes" id="UP000253509"/>
    </source>
</evidence>
<evidence type="ECO:0000313" key="4">
    <source>
        <dbReference type="EMBL" id="RBP72143.1"/>
    </source>
</evidence>
<organism evidence="4 5">
    <name type="scientific">Brevibacterium celere</name>
    <dbReference type="NCBI Taxonomy" id="225845"/>
    <lineage>
        <taxon>Bacteria</taxon>
        <taxon>Bacillati</taxon>
        <taxon>Actinomycetota</taxon>
        <taxon>Actinomycetes</taxon>
        <taxon>Micrococcales</taxon>
        <taxon>Brevibacteriaceae</taxon>
        <taxon>Brevibacterium</taxon>
    </lineage>
</organism>
<dbReference type="GO" id="GO:0016620">
    <property type="term" value="F:oxidoreductase activity, acting on the aldehyde or oxo group of donors, NAD or NADP as acceptor"/>
    <property type="evidence" value="ECO:0007669"/>
    <property type="project" value="InterPro"/>
</dbReference>
<reference evidence="4 5" key="1">
    <citation type="submission" date="2018-06" db="EMBL/GenBank/DDBJ databases">
        <title>Freshwater and sediment microbial communities from various areas in North America, analyzing microbe dynamics in response to fracking.</title>
        <authorList>
            <person name="Lamendella R."/>
        </authorList>
    </citation>
    <scope>NUCLEOTIDE SEQUENCE [LARGE SCALE GENOMIC DNA]</scope>
    <source>
        <strain evidence="4 5">3b_TX</strain>
    </source>
</reference>
<protein>
    <submittedName>
        <fullName evidence="4">Aldehyde dehydrogenase (NAD+)</fullName>
    </submittedName>
</protein>
<dbReference type="InterPro" id="IPR016160">
    <property type="entry name" value="Ald_DH_CS_CYS"/>
</dbReference>
<dbReference type="Gene3D" id="3.40.309.10">
    <property type="entry name" value="Aldehyde Dehydrogenase, Chain A, domain 2"/>
    <property type="match status" value="1"/>
</dbReference>
<dbReference type="RefSeq" id="WP_113903697.1">
    <property type="nucleotide sequence ID" value="NZ_QNSB01000004.1"/>
</dbReference>